<dbReference type="PANTHER" id="PTHR10491:SF4">
    <property type="entry name" value="METHIONINE ADENOSYLTRANSFERASE 2 SUBUNIT BETA"/>
    <property type="match status" value="1"/>
</dbReference>
<dbReference type="OrthoDB" id="9803892at2"/>
<keyword evidence="6" id="KW-0521">NADP</keyword>
<dbReference type="GO" id="GO:0008831">
    <property type="term" value="F:dTDP-4-dehydrorhamnose reductase activity"/>
    <property type="evidence" value="ECO:0007669"/>
    <property type="project" value="UniProtKB-EC"/>
</dbReference>
<dbReference type="NCBIfam" id="TIGR01214">
    <property type="entry name" value="rmlD"/>
    <property type="match status" value="1"/>
</dbReference>
<comment type="catalytic activity">
    <reaction evidence="5 6">
        <text>dTDP-beta-L-rhamnose + NADP(+) = dTDP-4-dehydro-beta-L-rhamnose + NADPH + H(+)</text>
        <dbReference type="Rhea" id="RHEA:21796"/>
        <dbReference type="ChEBI" id="CHEBI:15378"/>
        <dbReference type="ChEBI" id="CHEBI:57510"/>
        <dbReference type="ChEBI" id="CHEBI:57783"/>
        <dbReference type="ChEBI" id="CHEBI:58349"/>
        <dbReference type="ChEBI" id="CHEBI:62830"/>
        <dbReference type="EC" id="1.1.1.133"/>
    </reaction>
</comment>
<organism evidence="8 9">
    <name type="scientific">Aerosticca soli</name>
    <dbReference type="NCBI Taxonomy" id="2010829"/>
    <lineage>
        <taxon>Bacteria</taxon>
        <taxon>Pseudomonadati</taxon>
        <taxon>Pseudomonadota</taxon>
        <taxon>Gammaproteobacteria</taxon>
        <taxon>Lysobacterales</taxon>
        <taxon>Rhodanobacteraceae</taxon>
        <taxon>Aerosticca</taxon>
    </lineage>
</organism>
<evidence type="ECO:0000313" key="9">
    <source>
        <dbReference type="Proteomes" id="UP000270530"/>
    </source>
</evidence>
<evidence type="ECO:0000256" key="4">
    <source>
        <dbReference type="ARBA" id="ARBA00017099"/>
    </source>
</evidence>
<reference evidence="9" key="1">
    <citation type="submission" date="2018-04" db="EMBL/GenBank/DDBJ databases">
        <authorList>
            <person name="Watanabe M."/>
            <person name="Kojima H."/>
        </authorList>
    </citation>
    <scope>NUCLEOTIDE SEQUENCE [LARGE SCALE GENOMIC DNA]</scope>
    <source>
        <strain evidence="9">Dysh456</strain>
    </source>
</reference>
<evidence type="ECO:0000256" key="2">
    <source>
        <dbReference type="ARBA" id="ARBA00010944"/>
    </source>
</evidence>
<dbReference type="CDD" id="cd05254">
    <property type="entry name" value="dTDP_HR_like_SDR_e"/>
    <property type="match status" value="1"/>
</dbReference>
<dbReference type="UniPathway" id="UPA00124"/>
<evidence type="ECO:0000256" key="6">
    <source>
        <dbReference type="RuleBase" id="RU364082"/>
    </source>
</evidence>
<dbReference type="EMBL" id="AP018560">
    <property type="protein sequence ID" value="BBD78870.1"/>
    <property type="molecule type" value="Genomic_DNA"/>
</dbReference>
<keyword evidence="6" id="KW-0560">Oxidoreductase</keyword>
<dbReference type="Gene3D" id="3.90.25.10">
    <property type="entry name" value="UDP-galactose 4-epimerase, domain 1"/>
    <property type="match status" value="1"/>
</dbReference>
<keyword evidence="9" id="KW-1185">Reference proteome</keyword>
<comment type="pathway">
    <text evidence="1 6">Carbohydrate biosynthesis; dTDP-L-rhamnose biosynthesis.</text>
</comment>
<comment type="similarity">
    <text evidence="2 6">Belongs to the dTDP-4-dehydrorhamnose reductase family.</text>
</comment>
<dbReference type="SUPFAM" id="SSF51735">
    <property type="entry name" value="NAD(P)-binding Rossmann-fold domains"/>
    <property type="match status" value="1"/>
</dbReference>
<dbReference type="InterPro" id="IPR036291">
    <property type="entry name" value="NAD(P)-bd_dom_sf"/>
</dbReference>
<dbReference type="KEGG" id="rbd:ALSL_0198"/>
<feature type="domain" description="RmlD-like substrate binding" evidence="7">
    <location>
        <begin position="1"/>
        <end position="306"/>
    </location>
</feature>
<dbReference type="InterPro" id="IPR029903">
    <property type="entry name" value="RmlD-like-bd"/>
</dbReference>
<evidence type="ECO:0000256" key="5">
    <source>
        <dbReference type="ARBA" id="ARBA00048200"/>
    </source>
</evidence>
<dbReference type="AlphaFoldDB" id="A0A2Z6E1M1"/>
<dbReference type="Gene3D" id="3.40.50.720">
    <property type="entry name" value="NAD(P)-binding Rossmann-like Domain"/>
    <property type="match status" value="1"/>
</dbReference>
<dbReference type="GO" id="GO:0009243">
    <property type="term" value="P:O antigen biosynthetic process"/>
    <property type="evidence" value="ECO:0007669"/>
    <property type="project" value="UniProtKB-UniPathway"/>
</dbReference>
<proteinExistence type="inferred from homology"/>
<name>A0A2Z6E1M1_9GAMM</name>
<dbReference type="GO" id="GO:0005829">
    <property type="term" value="C:cytosol"/>
    <property type="evidence" value="ECO:0007669"/>
    <property type="project" value="TreeGrafter"/>
</dbReference>
<reference evidence="9" key="2">
    <citation type="submission" date="2018-06" db="EMBL/GenBank/DDBJ databases">
        <title>Genome sequence of Rhodanobacteraceae bacterium strain Dysh456.</title>
        <authorList>
            <person name="Fukui M."/>
        </authorList>
    </citation>
    <scope>NUCLEOTIDE SEQUENCE [LARGE SCALE GENOMIC DNA]</scope>
    <source>
        <strain evidence="9">Dysh456</strain>
    </source>
</reference>
<evidence type="ECO:0000256" key="3">
    <source>
        <dbReference type="ARBA" id="ARBA00012929"/>
    </source>
</evidence>
<gene>
    <name evidence="8" type="ORF">ALSL_0198</name>
</gene>
<evidence type="ECO:0000256" key="1">
    <source>
        <dbReference type="ARBA" id="ARBA00004781"/>
    </source>
</evidence>
<dbReference type="GO" id="GO:0019305">
    <property type="term" value="P:dTDP-rhamnose biosynthetic process"/>
    <property type="evidence" value="ECO:0007669"/>
    <property type="project" value="UniProtKB-UniPathway"/>
</dbReference>
<dbReference type="EC" id="1.1.1.133" evidence="3 6"/>
<protein>
    <recommendedName>
        <fullName evidence="4 6">dTDP-4-dehydrorhamnose reductase</fullName>
        <ecNumber evidence="3 6">1.1.1.133</ecNumber>
    </recommendedName>
</protein>
<evidence type="ECO:0000259" key="7">
    <source>
        <dbReference type="Pfam" id="PF04321"/>
    </source>
</evidence>
<sequence>MKILLLGANGQLGRAFVEHGGLAARGELVTASRDGRRFDGARIEVADLAQPHTLPALLDRLQPRLIVNAAAYTAVDRAEQEEALATRVNGEAVGVLGAWAAAHGARVLHYSTDYVFDGRAHAPYPVDAPTAPLGAYGRSKLAGEIALRESGAAHLILRTAWVYAPHGHNFLRTMLRLAAERDELRVVADQFGAPTSTALIVRGTLAALDAWVAATPARRAALAGTHHLVSSGHTTWHGFAEAIVAEAMARGLLPRAPRVSAIRTRDFPTPARRPAWSVLDNGGFVERFDLPLPDWREELPAVLTRLADPVS</sequence>
<dbReference type="InterPro" id="IPR005913">
    <property type="entry name" value="dTDP_dehydrorham_reduct"/>
</dbReference>
<dbReference type="PANTHER" id="PTHR10491">
    <property type="entry name" value="DTDP-4-DEHYDRORHAMNOSE REDUCTASE"/>
    <property type="match status" value="1"/>
</dbReference>
<dbReference type="Pfam" id="PF04321">
    <property type="entry name" value="RmlD_sub_bind"/>
    <property type="match status" value="1"/>
</dbReference>
<dbReference type="UniPathway" id="UPA00281"/>
<dbReference type="Proteomes" id="UP000270530">
    <property type="component" value="Chromosome"/>
</dbReference>
<evidence type="ECO:0000313" key="8">
    <source>
        <dbReference type="EMBL" id="BBD78870.1"/>
    </source>
</evidence>
<comment type="cofactor">
    <cofactor evidence="6">
        <name>Mg(2+)</name>
        <dbReference type="ChEBI" id="CHEBI:18420"/>
    </cofactor>
    <text evidence="6">Binds 1 Mg(2+) ion per monomer.</text>
</comment>
<comment type="function">
    <text evidence="6">Catalyzes the reduction of dTDP-6-deoxy-L-lyxo-4-hexulose to yield dTDP-L-rhamnose.</text>
</comment>
<dbReference type="RefSeq" id="WP_126535795.1">
    <property type="nucleotide sequence ID" value="NZ_AP018560.1"/>
</dbReference>
<accession>A0A2Z6E1M1</accession>